<evidence type="ECO:0000313" key="2">
    <source>
        <dbReference type="EMBL" id="KAI9552127.1"/>
    </source>
</evidence>
<comment type="caution">
    <text evidence="2">The sequence shown here is derived from an EMBL/GenBank/DDBJ whole genome shotgun (WGS) entry which is preliminary data.</text>
</comment>
<keyword evidence="1" id="KW-0812">Transmembrane</keyword>
<evidence type="ECO:0000313" key="3">
    <source>
        <dbReference type="Proteomes" id="UP000820818"/>
    </source>
</evidence>
<protein>
    <submittedName>
        <fullName evidence="2">Uncharacterized protein</fullName>
    </submittedName>
</protein>
<gene>
    <name evidence="2" type="ORF">GHT06_022464</name>
</gene>
<sequence length="147" mass="16300">MGPNKKELYILTGSEAEIGAKAGLLENKQVTHLTILIVILKSDGPWTTIGASHSILKRLTSAKWEDIGRPIRLIYALPCITYQGSPIFTAGLLLYIYVNIVLNKSNKKKKPSIVWFPSFCTPRGFGRSSVLSIGRKQVLLVKMQLSM</sequence>
<keyword evidence="1" id="KW-0472">Membrane</keyword>
<reference evidence="2 3" key="1">
    <citation type="submission" date="2022-05" db="EMBL/GenBank/DDBJ databases">
        <title>A multi-omics perspective on studying reproductive biology in Daphnia sinensis.</title>
        <authorList>
            <person name="Jia J."/>
        </authorList>
    </citation>
    <scope>NUCLEOTIDE SEQUENCE [LARGE SCALE GENOMIC DNA]</scope>
    <source>
        <strain evidence="2 3">WSL</strain>
    </source>
</reference>
<name>A0AAD5KIF4_9CRUS</name>
<keyword evidence="3" id="KW-1185">Reference proteome</keyword>
<dbReference type="AlphaFoldDB" id="A0AAD5KIF4"/>
<accession>A0AAD5KIF4</accession>
<keyword evidence="1" id="KW-1133">Transmembrane helix</keyword>
<organism evidence="2 3">
    <name type="scientific">Daphnia sinensis</name>
    <dbReference type="NCBI Taxonomy" id="1820382"/>
    <lineage>
        <taxon>Eukaryota</taxon>
        <taxon>Metazoa</taxon>
        <taxon>Ecdysozoa</taxon>
        <taxon>Arthropoda</taxon>
        <taxon>Crustacea</taxon>
        <taxon>Branchiopoda</taxon>
        <taxon>Diplostraca</taxon>
        <taxon>Cladocera</taxon>
        <taxon>Anomopoda</taxon>
        <taxon>Daphniidae</taxon>
        <taxon>Daphnia</taxon>
        <taxon>Daphnia similis group</taxon>
    </lineage>
</organism>
<feature type="transmembrane region" description="Helical" evidence="1">
    <location>
        <begin position="80"/>
        <end position="102"/>
    </location>
</feature>
<dbReference type="Proteomes" id="UP000820818">
    <property type="component" value="Linkage Group LG10"/>
</dbReference>
<proteinExistence type="predicted"/>
<evidence type="ECO:0000256" key="1">
    <source>
        <dbReference type="SAM" id="Phobius"/>
    </source>
</evidence>
<dbReference type="EMBL" id="WJBH02000010">
    <property type="protein sequence ID" value="KAI9552127.1"/>
    <property type="molecule type" value="Genomic_DNA"/>
</dbReference>